<dbReference type="PANTHER" id="PTHR35020:SF2">
    <property type="entry name" value="N-ACETYLGLUCOSAMINE-INDUCED PROTEIN 1"/>
    <property type="match status" value="1"/>
</dbReference>
<sequence length="384" mass="42115">MPELASQPAAQRNLQLSPAQQRAAGVSSTSEPRGCGTFQLQRDWSLKAPQVFGLQIGTSETKEEYTAPPPDHVFPGKARTRYTSDFPKETYPSDFKTTKQLDFAASKLAAAGGRQAPFKPSDSGRVYGGDVAAGIKLCSHTAAVFKNHTTEEVAKARQATGGLPTAKRPAYNIITGDAAAFPHMRPDVERILASGSTDEFEKLRGVPGFCLEPTSWEKASRLAEENTEASLGQLGRHPSDIIVYRRFRSKVLKEYVSMGDFIKVSVFGFEITTEADGRKAAVTPSEPAQPPDSPTIYWKPNDFPYYLDEGVEHHCVWCRTALSEQQLKEFAAAHREGHEWIYFVNPPALASIPAVWHAHILSRRAPAAKGHYPKTSFVVVSRGG</sequence>
<comment type="caution">
    <text evidence="2">The sequence shown here is derived from an EMBL/GenBank/DDBJ whole genome shotgun (WGS) entry which is preliminary data.</text>
</comment>
<dbReference type="GO" id="GO:0006044">
    <property type="term" value="P:N-acetylglucosamine metabolic process"/>
    <property type="evidence" value="ECO:0007669"/>
    <property type="project" value="TreeGrafter"/>
</dbReference>
<feature type="region of interest" description="Disordered" evidence="1">
    <location>
        <begin position="1"/>
        <end position="36"/>
    </location>
</feature>
<proteinExistence type="predicted"/>
<evidence type="ECO:0000256" key="1">
    <source>
        <dbReference type="SAM" id="MobiDB-lite"/>
    </source>
</evidence>
<name>A0AAW1QBQ0_9CHLO</name>
<dbReference type="Proteomes" id="UP001489004">
    <property type="component" value="Unassembled WGS sequence"/>
</dbReference>
<organism evidence="2 3">
    <name type="scientific">[Myrmecia] bisecta</name>
    <dbReference type="NCBI Taxonomy" id="41462"/>
    <lineage>
        <taxon>Eukaryota</taxon>
        <taxon>Viridiplantae</taxon>
        <taxon>Chlorophyta</taxon>
        <taxon>core chlorophytes</taxon>
        <taxon>Trebouxiophyceae</taxon>
        <taxon>Trebouxiales</taxon>
        <taxon>Trebouxiaceae</taxon>
        <taxon>Myrmecia</taxon>
    </lineage>
</organism>
<dbReference type="Pfam" id="PF12239">
    <property type="entry name" value="DUF3605"/>
    <property type="match status" value="1"/>
</dbReference>
<evidence type="ECO:0000313" key="3">
    <source>
        <dbReference type="Proteomes" id="UP001489004"/>
    </source>
</evidence>
<keyword evidence="3" id="KW-1185">Reference proteome</keyword>
<accession>A0AAW1QBQ0</accession>
<feature type="compositionally biased region" description="Polar residues" evidence="1">
    <location>
        <begin position="8"/>
        <end position="31"/>
    </location>
</feature>
<protein>
    <submittedName>
        <fullName evidence="2">Uncharacterized protein</fullName>
    </submittedName>
</protein>
<dbReference type="GO" id="GO:0005737">
    <property type="term" value="C:cytoplasm"/>
    <property type="evidence" value="ECO:0007669"/>
    <property type="project" value="TreeGrafter"/>
</dbReference>
<evidence type="ECO:0000313" key="2">
    <source>
        <dbReference type="EMBL" id="KAK9818142.1"/>
    </source>
</evidence>
<reference evidence="2 3" key="1">
    <citation type="journal article" date="2024" name="Nat. Commun.">
        <title>Phylogenomics reveals the evolutionary origins of lichenization in chlorophyte algae.</title>
        <authorList>
            <person name="Puginier C."/>
            <person name="Libourel C."/>
            <person name="Otte J."/>
            <person name="Skaloud P."/>
            <person name="Haon M."/>
            <person name="Grisel S."/>
            <person name="Petersen M."/>
            <person name="Berrin J.G."/>
            <person name="Delaux P.M."/>
            <person name="Dal Grande F."/>
            <person name="Keller J."/>
        </authorList>
    </citation>
    <scope>NUCLEOTIDE SEQUENCE [LARGE SCALE GENOMIC DNA]</scope>
    <source>
        <strain evidence="2 3">SAG 2043</strain>
    </source>
</reference>
<dbReference type="EMBL" id="JALJOR010000004">
    <property type="protein sequence ID" value="KAK9818142.1"/>
    <property type="molecule type" value="Genomic_DNA"/>
</dbReference>
<gene>
    <name evidence="2" type="ORF">WJX72_007762</name>
</gene>
<dbReference type="AlphaFoldDB" id="A0AAW1QBQ0"/>
<dbReference type="InterPro" id="IPR022036">
    <property type="entry name" value="DUF3605"/>
</dbReference>
<dbReference type="PANTHER" id="PTHR35020">
    <property type="entry name" value="N-ACETYLGLUCOSAMINE-INDUCED PROTEIN 1"/>
    <property type="match status" value="1"/>
</dbReference>